<dbReference type="Proteomes" id="UP000277007">
    <property type="component" value="Unassembled WGS sequence"/>
</dbReference>
<evidence type="ECO:0000313" key="3">
    <source>
        <dbReference type="Proteomes" id="UP000277007"/>
    </source>
</evidence>
<evidence type="ECO:0000256" key="1">
    <source>
        <dbReference type="SAM" id="Phobius"/>
    </source>
</evidence>
<keyword evidence="3" id="KW-1185">Reference proteome</keyword>
<dbReference type="RefSeq" id="WP_126620638.1">
    <property type="nucleotide sequence ID" value="NZ_JBHUCY010000081.1"/>
</dbReference>
<keyword evidence="1" id="KW-1133">Transmembrane helix</keyword>
<accession>A0A3S0IB85</accession>
<name>A0A3S0IB85_9PROT</name>
<dbReference type="AlphaFoldDB" id="A0A3S0IB85"/>
<dbReference type="EMBL" id="RXMA01000050">
    <property type="protein sequence ID" value="RTR12780.1"/>
    <property type="molecule type" value="Genomic_DNA"/>
</dbReference>
<comment type="caution">
    <text evidence="2">The sequence shown here is derived from an EMBL/GenBank/DDBJ whole genome shotgun (WGS) entry which is preliminary data.</text>
</comment>
<sequence length="65" mass="6764">MANSILVGDTLAHIPVSIVYLGIGILALAEAVHKVRQMDLFSGYAAAAHATLAILLAAIHQFGSH</sequence>
<feature type="transmembrane region" description="Helical" evidence="1">
    <location>
        <begin position="12"/>
        <end position="29"/>
    </location>
</feature>
<reference evidence="2 3" key="1">
    <citation type="submission" date="2018-12" db="EMBL/GenBank/DDBJ databases">
        <authorList>
            <person name="Yang Y."/>
        </authorList>
    </citation>
    <scope>NUCLEOTIDE SEQUENCE [LARGE SCALE GENOMIC DNA]</scope>
    <source>
        <strain evidence="2 3">L-25-5w-1</strain>
    </source>
</reference>
<feature type="transmembrane region" description="Helical" evidence="1">
    <location>
        <begin position="41"/>
        <end position="62"/>
    </location>
</feature>
<organism evidence="2 3">
    <name type="scientific">Azospirillum griseum</name>
    <dbReference type="NCBI Taxonomy" id="2496639"/>
    <lineage>
        <taxon>Bacteria</taxon>
        <taxon>Pseudomonadati</taxon>
        <taxon>Pseudomonadota</taxon>
        <taxon>Alphaproteobacteria</taxon>
        <taxon>Rhodospirillales</taxon>
        <taxon>Azospirillaceae</taxon>
        <taxon>Azospirillum</taxon>
    </lineage>
</organism>
<keyword evidence="1" id="KW-0472">Membrane</keyword>
<gene>
    <name evidence="2" type="ORF">EJ903_25215</name>
</gene>
<keyword evidence="1" id="KW-0812">Transmembrane</keyword>
<evidence type="ECO:0000313" key="2">
    <source>
        <dbReference type="EMBL" id="RTR12780.1"/>
    </source>
</evidence>
<proteinExistence type="predicted"/>
<protein>
    <submittedName>
        <fullName evidence="2">Uncharacterized protein</fullName>
    </submittedName>
</protein>